<dbReference type="PANTHER" id="PTHR46112:SF3">
    <property type="entry name" value="AMINOPEPTIDASE YPDF"/>
    <property type="match status" value="1"/>
</dbReference>
<feature type="domain" description="Peptidase M24" evidence="1">
    <location>
        <begin position="135"/>
        <end position="336"/>
    </location>
</feature>
<dbReference type="InterPro" id="IPR029149">
    <property type="entry name" value="Creatin/AminoP/Spt16_N"/>
</dbReference>
<dbReference type="GO" id="GO:0004177">
    <property type="term" value="F:aminopeptidase activity"/>
    <property type="evidence" value="ECO:0007669"/>
    <property type="project" value="UniProtKB-ARBA"/>
</dbReference>
<feature type="domain" description="Creatinase N-terminal" evidence="2">
    <location>
        <begin position="2"/>
        <end position="126"/>
    </location>
</feature>
<dbReference type="InterPro" id="IPR000587">
    <property type="entry name" value="Creatinase_N"/>
</dbReference>
<sequence>MAKLRLFLTQHQVDMKIISGRQNIRYLTGFSGNAATLLVSKNEAYLITDYRYYERAREETQNIKVELRDRDAETLGRCIARCFPSFESVAFEAAHYSVEQWHAISADLPYKHLKSASGWVESLREVKDEQEVSFIQRAAQIADESLEEVLSLVKEGVEERELALELDYKMRRKGSEGVSFDTILLFAERSALPHGSPSARRLKHGDFILIDFGAVVNGYRSDMTRTYVYGKPTDKQKSIFNTVQQAQRRALEHVKQGINCEDLNRLAHQVLADSPFAKYAGEGLGHSLGLDLHEQPFLKPNTSYHLKSGNVITIEPGIYIPNFGGVRLEEDIVVTEQGYQCLTNAPQTFEL</sequence>
<dbReference type="PATRIC" id="fig|1365250.3.peg.1318"/>
<dbReference type="InterPro" id="IPR000994">
    <property type="entry name" value="Pept_M24"/>
</dbReference>
<keyword evidence="4" id="KW-1185">Reference proteome</keyword>
<evidence type="ECO:0000313" key="3">
    <source>
        <dbReference type="EMBL" id="KZN40956.1"/>
    </source>
</evidence>
<dbReference type="CDD" id="cd01092">
    <property type="entry name" value="APP-like"/>
    <property type="match status" value="1"/>
</dbReference>
<dbReference type="GO" id="GO:0008235">
    <property type="term" value="F:metalloexopeptidase activity"/>
    <property type="evidence" value="ECO:0007669"/>
    <property type="project" value="UniProtKB-ARBA"/>
</dbReference>
<dbReference type="Gene3D" id="3.90.230.10">
    <property type="entry name" value="Creatinase/methionine aminopeptidase superfamily"/>
    <property type="match status" value="1"/>
</dbReference>
<comment type="caution">
    <text evidence="3">The sequence shown here is derived from an EMBL/GenBank/DDBJ whole genome shotgun (WGS) entry which is preliminary data.</text>
</comment>
<dbReference type="SUPFAM" id="SSF53092">
    <property type="entry name" value="Creatinase/prolidase N-terminal domain"/>
    <property type="match status" value="1"/>
</dbReference>
<organism evidence="3 4">
    <name type="scientific">Pseudoalteromonas luteoviolacea DSM 6061</name>
    <dbReference type="NCBI Taxonomy" id="1365250"/>
    <lineage>
        <taxon>Bacteria</taxon>
        <taxon>Pseudomonadati</taxon>
        <taxon>Pseudomonadota</taxon>
        <taxon>Gammaproteobacteria</taxon>
        <taxon>Alteromonadales</taxon>
        <taxon>Pseudoalteromonadaceae</taxon>
        <taxon>Pseudoalteromonas</taxon>
    </lineage>
</organism>
<dbReference type="InterPro" id="IPR036005">
    <property type="entry name" value="Creatinase/aminopeptidase-like"/>
</dbReference>
<evidence type="ECO:0000259" key="1">
    <source>
        <dbReference type="Pfam" id="PF00557"/>
    </source>
</evidence>
<accession>A0A166XVN5</accession>
<dbReference type="InterPro" id="IPR050659">
    <property type="entry name" value="Peptidase_M24B"/>
</dbReference>
<dbReference type="EMBL" id="AUYB01000092">
    <property type="protein sequence ID" value="KZN40956.1"/>
    <property type="molecule type" value="Genomic_DNA"/>
</dbReference>
<dbReference type="Gene3D" id="3.40.350.10">
    <property type="entry name" value="Creatinase/prolidase N-terminal domain"/>
    <property type="match status" value="1"/>
</dbReference>
<dbReference type="SUPFAM" id="SSF55920">
    <property type="entry name" value="Creatinase/aminopeptidase"/>
    <property type="match status" value="1"/>
</dbReference>
<dbReference type="AlphaFoldDB" id="A0A166XVN5"/>
<dbReference type="Proteomes" id="UP000076643">
    <property type="component" value="Unassembled WGS sequence"/>
</dbReference>
<dbReference type="PRINTS" id="PR00599">
    <property type="entry name" value="MAPEPTIDASE"/>
</dbReference>
<dbReference type="PANTHER" id="PTHR46112">
    <property type="entry name" value="AMINOPEPTIDASE"/>
    <property type="match status" value="1"/>
</dbReference>
<dbReference type="Pfam" id="PF01321">
    <property type="entry name" value="Creatinase_N"/>
    <property type="match status" value="1"/>
</dbReference>
<proteinExistence type="predicted"/>
<dbReference type="InterPro" id="IPR001714">
    <property type="entry name" value="Pept_M24_MAP"/>
</dbReference>
<evidence type="ECO:0000313" key="4">
    <source>
        <dbReference type="Proteomes" id="UP000076643"/>
    </source>
</evidence>
<gene>
    <name evidence="3" type="ORF">N475_00850</name>
</gene>
<protein>
    <recommendedName>
        <fullName evidence="5">Xaa-Pro aminopeptidase</fullName>
    </recommendedName>
</protein>
<evidence type="ECO:0000259" key="2">
    <source>
        <dbReference type="Pfam" id="PF01321"/>
    </source>
</evidence>
<name>A0A166XVN5_9GAMM</name>
<dbReference type="Pfam" id="PF00557">
    <property type="entry name" value="Peptidase_M24"/>
    <property type="match status" value="1"/>
</dbReference>
<reference evidence="3 4" key="1">
    <citation type="submission" date="2013-07" db="EMBL/GenBank/DDBJ databases">
        <title>Comparative Genomic and Metabolomic Analysis of Twelve Strains of Pseudoalteromonas luteoviolacea.</title>
        <authorList>
            <person name="Vynne N.G."/>
            <person name="Mansson M."/>
            <person name="Gram L."/>
        </authorList>
    </citation>
    <scope>NUCLEOTIDE SEQUENCE [LARGE SCALE GENOMIC DNA]</scope>
    <source>
        <strain evidence="3 4">DSM 6061</strain>
    </source>
</reference>
<evidence type="ECO:0008006" key="5">
    <source>
        <dbReference type="Google" id="ProtNLM"/>
    </source>
</evidence>